<dbReference type="PANTHER" id="PTHR45646">
    <property type="entry name" value="SERINE/THREONINE-PROTEIN KINASE DOA-RELATED"/>
    <property type="match status" value="1"/>
</dbReference>
<dbReference type="SUPFAM" id="SSF56112">
    <property type="entry name" value="Protein kinase-like (PK-like)"/>
    <property type="match status" value="1"/>
</dbReference>
<dbReference type="GO" id="GO:0043484">
    <property type="term" value="P:regulation of RNA splicing"/>
    <property type="evidence" value="ECO:0007669"/>
    <property type="project" value="TreeGrafter"/>
</dbReference>
<evidence type="ECO:0000256" key="3">
    <source>
        <dbReference type="ARBA" id="ARBA00022741"/>
    </source>
</evidence>
<dbReference type="InterPro" id="IPR017441">
    <property type="entry name" value="Protein_kinase_ATP_BS"/>
</dbReference>
<evidence type="ECO:0000313" key="9">
    <source>
        <dbReference type="Proteomes" id="UP000070444"/>
    </source>
</evidence>
<dbReference type="GO" id="GO:0004674">
    <property type="term" value="F:protein serine/threonine kinase activity"/>
    <property type="evidence" value="ECO:0007669"/>
    <property type="project" value="UniProtKB-KW"/>
</dbReference>
<dbReference type="Gene3D" id="1.10.510.10">
    <property type="entry name" value="Transferase(Phosphotransferase) domain 1"/>
    <property type="match status" value="1"/>
</dbReference>
<dbReference type="InterPro" id="IPR008271">
    <property type="entry name" value="Ser/Thr_kinase_AS"/>
</dbReference>
<dbReference type="Pfam" id="PF00069">
    <property type="entry name" value="Pkinase"/>
    <property type="match status" value="1"/>
</dbReference>
<dbReference type="PANTHER" id="PTHR45646:SF11">
    <property type="entry name" value="SERINE_THREONINE-PROTEIN KINASE DOA"/>
    <property type="match status" value="1"/>
</dbReference>
<dbReference type="AlphaFoldDB" id="A0A137P955"/>
<dbReference type="PROSITE" id="PS00107">
    <property type="entry name" value="PROTEIN_KINASE_ATP"/>
    <property type="match status" value="1"/>
</dbReference>
<sequence length="505" mass="58037">MSTTSRRRKRPHEWENNLYLHSQNNELIISEPTIPPPALPVVPPIVNHSRTLHPQMPPLSELQMAQYKRPKNQNPGYESLRHIQMPINDPYTPLINYHTTPEHSNYLSYHQAQLTSLPIPNYSDRVQPYVPYSNPNISNIPAPSIIARPPPSTIVEPPCDDEDGHYIIIPKQMINDRYEIISILGQGTFGKVVKCWDHSTRCYTAIKVIKAIQKYRDASRIEIRVLQTLKSHDPYNLKRCIHLNDYFDFKNHVCMTFDLLGPSVYDFLKENSFRPFPPNHIQHIAQQIISSVEFLHSLKLIHTDLKPENILLLDSTHKEVPIKKRSSKTTKILNSTDIRLIDFGSATFEEEYHSSVVSTRHYRAPEIILASGWSYPCDMWSIGCILAELFTGDALFQTHDNYEHLALMQAVLGKIPSKIIWKAGRSGQVFFKQDKLDYPNSSTTATSKRFVNKMKGLKDIIPPTSEFNIHLHDLISKLLSYDPEERLTSTQALNHSFFTLDLSGE</sequence>
<organism evidence="8 9">
    <name type="scientific">Conidiobolus coronatus (strain ATCC 28846 / CBS 209.66 / NRRL 28638)</name>
    <name type="common">Delacroixia coronata</name>
    <dbReference type="NCBI Taxonomy" id="796925"/>
    <lineage>
        <taxon>Eukaryota</taxon>
        <taxon>Fungi</taxon>
        <taxon>Fungi incertae sedis</taxon>
        <taxon>Zoopagomycota</taxon>
        <taxon>Entomophthoromycotina</taxon>
        <taxon>Entomophthoromycetes</taxon>
        <taxon>Entomophthorales</taxon>
        <taxon>Ancylistaceae</taxon>
        <taxon>Conidiobolus</taxon>
    </lineage>
</organism>
<dbReference type="GO" id="GO:0005634">
    <property type="term" value="C:nucleus"/>
    <property type="evidence" value="ECO:0007669"/>
    <property type="project" value="TreeGrafter"/>
</dbReference>
<dbReference type="STRING" id="796925.A0A137P955"/>
<dbReference type="InterPro" id="IPR051175">
    <property type="entry name" value="CLK_kinases"/>
</dbReference>
<keyword evidence="3 6" id="KW-0547">Nucleotide-binding</keyword>
<feature type="binding site" evidence="6">
    <location>
        <position position="207"/>
    </location>
    <ligand>
        <name>ATP</name>
        <dbReference type="ChEBI" id="CHEBI:30616"/>
    </ligand>
</feature>
<dbReference type="InterPro" id="IPR011009">
    <property type="entry name" value="Kinase-like_dom_sf"/>
</dbReference>
<dbReference type="GO" id="GO:0005524">
    <property type="term" value="F:ATP binding"/>
    <property type="evidence" value="ECO:0007669"/>
    <property type="project" value="UniProtKB-UniRule"/>
</dbReference>
<evidence type="ECO:0000259" key="7">
    <source>
        <dbReference type="PROSITE" id="PS50011"/>
    </source>
</evidence>
<evidence type="ECO:0000256" key="1">
    <source>
        <dbReference type="ARBA" id="ARBA00022527"/>
    </source>
</evidence>
<evidence type="ECO:0000256" key="6">
    <source>
        <dbReference type="PROSITE-ProRule" id="PRU10141"/>
    </source>
</evidence>
<dbReference type="CDD" id="cd14134">
    <property type="entry name" value="PKc_CLK"/>
    <property type="match status" value="1"/>
</dbReference>
<name>A0A137P955_CONC2</name>
<dbReference type="SMART" id="SM00220">
    <property type="entry name" value="S_TKc"/>
    <property type="match status" value="1"/>
</dbReference>
<accession>A0A137P955</accession>
<protein>
    <submittedName>
        <fullName evidence="8">Kinase-like protein</fullName>
    </submittedName>
</protein>
<dbReference type="Proteomes" id="UP000070444">
    <property type="component" value="Unassembled WGS sequence"/>
</dbReference>
<proteinExistence type="predicted"/>
<gene>
    <name evidence="8" type="ORF">CONCODRAFT_78250</name>
</gene>
<keyword evidence="1" id="KW-0723">Serine/threonine-protein kinase</keyword>
<dbReference type="InterPro" id="IPR000719">
    <property type="entry name" value="Prot_kinase_dom"/>
</dbReference>
<reference evidence="8 9" key="1">
    <citation type="journal article" date="2015" name="Genome Biol. Evol.">
        <title>Phylogenomic analyses indicate that early fungi evolved digesting cell walls of algal ancestors of land plants.</title>
        <authorList>
            <person name="Chang Y."/>
            <person name="Wang S."/>
            <person name="Sekimoto S."/>
            <person name="Aerts A.L."/>
            <person name="Choi C."/>
            <person name="Clum A."/>
            <person name="LaButti K.M."/>
            <person name="Lindquist E.A."/>
            <person name="Yee Ngan C."/>
            <person name="Ohm R.A."/>
            <person name="Salamov A.A."/>
            <person name="Grigoriev I.V."/>
            <person name="Spatafora J.W."/>
            <person name="Berbee M.L."/>
        </authorList>
    </citation>
    <scope>NUCLEOTIDE SEQUENCE [LARGE SCALE GENOMIC DNA]</scope>
    <source>
        <strain evidence="8 9">NRRL 28638</strain>
    </source>
</reference>
<dbReference type="OrthoDB" id="283111at2759"/>
<evidence type="ECO:0000313" key="8">
    <source>
        <dbReference type="EMBL" id="KXN71547.1"/>
    </source>
</evidence>
<dbReference type="PROSITE" id="PS00108">
    <property type="entry name" value="PROTEIN_KINASE_ST"/>
    <property type="match status" value="1"/>
</dbReference>
<evidence type="ECO:0000256" key="4">
    <source>
        <dbReference type="ARBA" id="ARBA00022777"/>
    </source>
</evidence>
<evidence type="ECO:0000256" key="2">
    <source>
        <dbReference type="ARBA" id="ARBA00022679"/>
    </source>
</evidence>
<feature type="domain" description="Protein kinase" evidence="7">
    <location>
        <begin position="178"/>
        <end position="498"/>
    </location>
</feature>
<dbReference type="OMA" id="RHHIQSF"/>
<keyword evidence="5 6" id="KW-0067">ATP-binding</keyword>
<dbReference type="Gene3D" id="3.30.200.20">
    <property type="entry name" value="Phosphorylase Kinase, domain 1"/>
    <property type="match status" value="1"/>
</dbReference>
<dbReference type="PROSITE" id="PS50011">
    <property type="entry name" value="PROTEIN_KINASE_DOM"/>
    <property type="match status" value="1"/>
</dbReference>
<keyword evidence="9" id="KW-1185">Reference proteome</keyword>
<dbReference type="EMBL" id="KQ964472">
    <property type="protein sequence ID" value="KXN71547.1"/>
    <property type="molecule type" value="Genomic_DNA"/>
</dbReference>
<keyword evidence="4 8" id="KW-0418">Kinase</keyword>
<keyword evidence="2" id="KW-0808">Transferase</keyword>
<evidence type="ECO:0000256" key="5">
    <source>
        <dbReference type="ARBA" id="ARBA00022840"/>
    </source>
</evidence>